<proteinExistence type="predicted"/>
<evidence type="ECO:0000256" key="5">
    <source>
        <dbReference type="SAM" id="MobiDB-lite"/>
    </source>
</evidence>
<reference evidence="8" key="1">
    <citation type="submission" date="2025-08" db="UniProtKB">
        <authorList>
            <consortium name="RefSeq"/>
        </authorList>
    </citation>
    <scope>IDENTIFICATION</scope>
    <source>
        <strain evidence="8">15085-1641.00</strain>
        <tissue evidence="8">Whole body</tissue>
    </source>
</reference>
<evidence type="ECO:0000256" key="1">
    <source>
        <dbReference type="ARBA" id="ARBA00022771"/>
    </source>
</evidence>
<accession>A0A6J1M729</accession>
<dbReference type="Pfam" id="PF13639">
    <property type="entry name" value="zf-RING_2"/>
    <property type="match status" value="1"/>
</dbReference>
<dbReference type="GeneID" id="111602227"/>
<dbReference type="InterPro" id="IPR001841">
    <property type="entry name" value="Znf_RING"/>
</dbReference>
<dbReference type="Gene3D" id="3.30.40.10">
    <property type="entry name" value="Zinc/RING finger domain, C3HC4 (zinc finger)"/>
    <property type="match status" value="1"/>
</dbReference>
<dbReference type="CTD" id="37083"/>
<gene>
    <name evidence="8" type="primary">LOC111602227</name>
</gene>
<dbReference type="KEGG" id="dhe:111602227"/>
<dbReference type="GO" id="GO:0061630">
    <property type="term" value="F:ubiquitin protein ligase activity"/>
    <property type="evidence" value="ECO:0007669"/>
    <property type="project" value="TreeGrafter"/>
</dbReference>
<keyword evidence="1 3" id="KW-0863">Zinc-finger</keyword>
<dbReference type="OMA" id="GHMFHHS"/>
<protein>
    <submittedName>
        <fullName evidence="8">E3 ubiquitin-protein ligase TRAIP</fullName>
    </submittedName>
</protein>
<keyword evidence="2" id="KW-0862">Zinc</keyword>
<feature type="compositionally biased region" description="Polar residues" evidence="5">
    <location>
        <begin position="409"/>
        <end position="421"/>
    </location>
</feature>
<dbReference type="AlphaFoldDB" id="A0A6J1M729"/>
<dbReference type="SUPFAM" id="SSF57850">
    <property type="entry name" value="RING/U-box"/>
    <property type="match status" value="1"/>
</dbReference>
<feature type="coiled-coil region" evidence="4">
    <location>
        <begin position="193"/>
        <end position="248"/>
    </location>
</feature>
<keyword evidence="7" id="KW-1185">Reference proteome</keyword>
<dbReference type="InterPro" id="IPR052639">
    <property type="entry name" value="TRAIP_ubiq-protein_ligase"/>
</dbReference>
<feature type="domain" description="RING-type" evidence="6">
    <location>
        <begin position="6"/>
        <end position="47"/>
    </location>
</feature>
<evidence type="ECO:0000256" key="3">
    <source>
        <dbReference type="PROSITE-ProRule" id="PRU00175"/>
    </source>
</evidence>
<evidence type="ECO:0000256" key="2">
    <source>
        <dbReference type="ARBA" id="ARBA00022833"/>
    </source>
</evidence>
<dbReference type="PANTHER" id="PTHR46569:SF1">
    <property type="entry name" value="E3 UBIQUITIN-PROTEIN LIGASE RFWD3-RELATED"/>
    <property type="match status" value="1"/>
</dbReference>
<evidence type="ECO:0000259" key="6">
    <source>
        <dbReference type="PROSITE" id="PS50089"/>
    </source>
</evidence>
<dbReference type="PANTHER" id="PTHR46569">
    <property type="entry name" value="E3 UBIQUITIN-PROTEIN LIGASE TRAIP"/>
    <property type="match status" value="1"/>
</dbReference>
<evidence type="ECO:0000313" key="7">
    <source>
        <dbReference type="Proteomes" id="UP000504633"/>
    </source>
</evidence>
<feature type="region of interest" description="Disordered" evidence="5">
    <location>
        <begin position="398"/>
        <end position="421"/>
    </location>
</feature>
<dbReference type="RefSeq" id="XP_023174976.1">
    <property type="nucleotide sequence ID" value="XM_023319208.2"/>
</dbReference>
<dbReference type="GO" id="GO:0008270">
    <property type="term" value="F:zinc ion binding"/>
    <property type="evidence" value="ECO:0007669"/>
    <property type="project" value="UniProtKB-KW"/>
</dbReference>
<evidence type="ECO:0000256" key="4">
    <source>
        <dbReference type="SAM" id="Coils"/>
    </source>
</evidence>
<dbReference type="SMART" id="SM00184">
    <property type="entry name" value="RING"/>
    <property type="match status" value="1"/>
</dbReference>
<dbReference type="GO" id="GO:0031297">
    <property type="term" value="P:replication fork processing"/>
    <property type="evidence" value="ECO:0007669"/>
    <property type="project" value="TreeGrafter"/>
</dbReference>
<dbReference type="CDD" id="cd16480">
    <property type="entry name" value="RING-H2_TRAIP"/>
    <property type="match status" value="1"/>
</dbReference>
<dbReference type="Proteomes" id="UP000504633">
    <property type="component" value="Unplaced"/>
</dbReference>
<feature type="coiled-coil region" evidence="4">
    <location>
        <begin position="72"/>
        <end position="165"/>
    </location>
</feature>
<dbReference type="InterPro" id="IPR013083">
    <property type="entry name" value="Znf_RING/FYVE/PHD"/>
</dbReference>
<dbReference type="OrthoDB" id="8062037at2759"/>
<evidence type="ECO:0000313" key="8">
    <source>
        <dbReference type="RefSeq" id="XP_023174976.1"/>
    </source>
</evidence>
<sequence length="438" mass="49521">MLNLNCVICAELFTHADDVYVTTCGHMFHHTCLMQWLDRSKTCPQCRNKCTTRNIWRVYFNLANLDVSRIDVGSLQEQLDNANLAMKMKEKEQSKSEQQMKELKETQKKCLKTIAGLEQKLQKNEFLITSYVEQIKVLKNDALVVDSLRKENKSLKQQIHTMEGVSAIMTAGAADAERLLKNEANPHVLANWVSTLKRELRQCETKKTELRNVLKLVQNDLRRELDSKRKLEEQISHLESDLYRTQEKLKLIKSQPIDLDTSNLSLGLNSNLVALKQEERRSTISPTTKQNIKRIEESTSPYLNIKSSSVGISHLLKPPELSMTKISPIKSGAGISMASHGVIRKTHSDLSEKYSIFKKPRLVLGATSSSSATMSSNFAYNGMGGSEKIDPFMQRVEEEKEQQFAAARASTSSSQPTLSKTVNSRLKAGTLRNFKLTK</sequence>
<dbReference type="GO" id="GO:0005634">
    <property type="term" value="C:nucleus"/>
    <property type="evidence" value="ECO:0007669"/>
    <property type="project" value="TreeGrafter"/>
</dbReference>
<dbReference type="GO" id="GO:0016567">
    <property type="term" value="P:protein ubiquitination"/>
    <property type="evidence" value="ECO:0007669"/>
    <property type="project" value="TreeGrafter"/>
</dbReference>
<keyword evidence="1 3" id="KW-0479">Metal-binding</keyword>
<name>A0A6J1M729_DROHY</name>
<organism evidence="7 8">
    <name type="scientific">Drosophila hydei</name>
    <name type="common">Fruit fly</name>
    <dbReference type="NCBI Taxonomy" id="7224"/>
    <lineage>
        <taxon>Eukaryota</taxon>
        <taxon>Metazoa</taxon>
        <taxon>Ecdysozoa</taxon>
        <taxon>Arthropoda</taxon>
        <taxon>Hexapoda</taxon>
        <taxon>Insecta</taxon>
        <taxon>Pterygota</taxon>
        <taxon>Neoptera</taxon>
        <taxon>Endopterygota</taxon>
        <taxon>Diptera</taxon>
        <taxon>Brachycera</taxon>
        <taxon>Muscomorpha</taxon>
        <taxon>Ephydroidea</taxon>
        <taxon>Drosophilidae</taxon>
        <taxon>Drosophila</taxon>
    </lineage>
</organism>
<dbReference type="GO" id="GO:0090734">
    <property type="term" value="C:site of DNA damage"/>
    <property type="evidence" value="ECO:0007669"/>
    <property type="project" value="TreeGrafter"/>
</dbReference>
<dbReference type="PROSITE" id="PS50089">
    <property type="entry name" value="ZF_RING_2"/>
    <property type="match status" value="1"/>
</dbReference>
<keyword evidence="4" id="KW-0175">Coiled coil</keyword>